<keyword evidence="4" id="KW-0539">Nucleus</keyword>
<feature type="binding site" evidence="4">
    <location>
        <begin position="87"/>
        <end position="88"/>
    </location>
    <ligand>
        <name>phosphate</name>
        <dbReference type="ChEBI" id="CHEBI:43474"/>
    </ligand>
</feature>
<dbReference type="SUPFAM" id="SSF53167">
    <property type="entry name" value="Purine and uridine phosphorylases"/>
    <property type="match status" value="1"/>
</dbReference>
<keyword evidence="3 4" id="KW-0660">Purine salvage</keyword>
<comment type="function">
    <text evidence="4">Catalyzes the reversible phosphorylation of S-methyl-5'-thioadenosine (MTA) to adenine and 5-methylthioribose-1-phosphate. Involved in the breakdown of MTA, a major by-product of polyamine biosynthesis. Responsible for the first step in the methionine salvage pathway after MTA has been generated from S-adenosylmethionine. Has broad substrate specificity with 6-aminopurine nucleosides as preferred substrates.</text>
</comment>
<feature type="binding site" evidence="4">
    <location>
        <position position="12"/>
    </location>
    <ligand>
        <name>phosphate</name>
        <dbReference type="ChEBI" id="CHEBI:43474"/>
    </ligand>
</feature>
<dbReference type="GO" id="GO:0019509">
    <property type="term" value="P:L-methionine salvage from methylthioadenosine"/>
    <property type="evidence" value="ECO:0007669"/>
    <property type="project" value="UniProtKB-UniRule"/>
</dbReference>
<feature type="domain" description="Nucleoside phosphorylase" evidence="5">
    <location>
        <begin position="5"/>
        <end position="248"/>
    </location>
</feature>
<evidence type="ECO:0000259" key="5">
    <source>
        <dbReference type="Pfam" id="PF01048"/>
    </source>
</evidence>
<keyword evidence="2 4" id="KW-0808">Transferase</keyword>
<evidence type="ECO:0000256" key="1">
    <source>
        <dbReference type="ARBA" id="ARBA00022676"/>
    </source>
</evidence>
<dbReference type="FunFam" id="3.40.50.1580:FF:000012">
    <property type="entry name" value="Probable 6-oxopurine nucleoside phosphorylase"/>
    <property type="match status" value="1"/>
</dbReference>
<keyword evidence="6" id="KW-1185">Reference proteome</keyword>
<reference evidence="7" key="1">
    <citation type="submission" date="2025-08" db="UniProtKB">
        <authorList>
            <consortium name="RefSeq"/>
        </authorList>
    </citation>
    <scope>IDENTIFICATION</scope>
    <source>
        <tissue evidence="7">Sperm</tissue>
    </source>
</reference>
<keyword evidence="4" id="KW-0963">Cytoplasm</keyword>
<feature type="binding site" evidence="4">
    <location>
        <position position="190"/>
    </location>
    <ligand>
        <name>substrate</name>
    </ligand>
</feature>
<evidence type="ECO:0000313" key="6">
    <source>
        <dbReference type="Proteomes" id="UP001318040"/>
    </source>
</evidence>
<feature type="site" description="Important for substrate specificity" evidence="4">
    <location>
        <position position="172"/>
    </location>
</feature>
<name>A0AAJ7T8T4_PETMA</name>
<dbReference type="KEGG" id="pmrn:116943492"/>
<dbReference type="Proteomes" id="UP001318040">
    <property type="component" value="Chromosome 1"/>
</dbReference>
<dbReference type="InterPro" id="IPR010044">
    <property type="entry name" value="MTAP"/>
</dbReference>
<dbReference type="AlphaFoldDB" id="A0AAJ7T8T4"/>
<dbReference type="PANTHER" id="PTHR42679:SF2">
    <property type="entry name" value="S-METHYL-5'-THIOADENOSINE PHOSPHORYLASE"/>
    <property type="match status" value="1"/>
</dbReference>
<dbReference type="HAMAP" id="MF_01963">
    <property type="entry name" value="MTAP"/>
    <property type="match status" value="1"/>
</dbReference>
<organism evidence="6 7">
    <name type="scientific">Petromyzon marinus</name>
    <name type="common">Sea lamprey</name>
    <dbReference type="NCBI Taxonomy" id="7757"/>
    <lineage>
        <taxon>Eukaryota</taxon>
        <taxon>Metazoa</taxon>
        <taxon>Chordata</taxon>
        <taxon>Craniata</taxon>
        <taxon>Vertebrata</taxon>
        <taxon>Cyclostomata</taxon>
        <taxon>Hyperoartia</taxon>
        <taxon>Petromyzontiformes</taxon>
        <taxon>Petromyzontidae</taxon>
        <taxon>Petromyzon</taxon>
    </lineage>
</organism>
<evidence type="ECO:0000256" key="2">
    <source>
        <dbReference type="ARBA" id="ARBA00022679"/>
    </source>
</evidence>
<dbReference type="InterPro" id="IPR018099">
    <property type="entry name" value="Purine_phosphorylase-2_CS"/>
</dbReference>
<comment type="similarity">
    <text evidence="4">Belongs to the PNP/MTAP phosphorylase family. MTAP subfamily.</text>
</comment>
<dbReference type="CDD" id="cd09010">
    <property type="entry name" value="MTAP_SsMTAPII_like_MTIP"/>
    <property type="match status" value="1"/>
</dbReference>
<keyword evidence="1 4" id="KW-0328">Glycosyltransferase</keyword>
<evidence type="ECO:0000256" key="3">
    <source>
        <dbReference type="ARBA" id="ARBA00022726"/>
    </source>
</evidence>
<comment type="subunit">
    <text evidence="4">Homotrimer.</text>
</comment>
<evidence type="ECO:0000256" key="4">
    <source>
        <dbReference type="HAMAP-Rule" id="MF_03155"/>
    </source>
</evidence>
<dbReference type="Pfam" id="PF01048">
    <property type="entry name" value="PNP_UDP_1"/>
    <property type="match status" value="1"/>
</dbReference>
<gene>
    <name evidence="4 7" type="primary">MTAP</name>
</gene>
<feature type="binding site" evidence="4">
    <location>
        <begin position="54"/>
        <end position="55"/>
    </location>
    <ligand>
        <name>phosphate</name>
        <dbReference type="ChEBI" id="CHEBI:43474"/>
    </ligand>
</feature>
<feature type="binding site" evidence="4">
    <location>
        <position position="191"/>
    </location>
    <ligand>
        <name>phosphate</name>
        <dbReference type="ChEBI" id="CHEBI:43474"/>
    </ligand>
</feature>
<comment type="catalytic activity">
    <reaction evidence="4">
        <text>S-methyl-5'-thioadenosine + phosphate = 5-(methylsulfanyl)-alpha-D-ribose 1-phosphate + adenine</text>
        <dbReference type="Rhea" id="RHEA:11852"/>
        <dbReference type="ChEBI" id="CHEBI:16708"/>
        <dbReference type="ChEBI" id="CHEBI:17509"/>
        <dbReference type="ChEBI" id="CHEBI:43474"/>
        <dbReference type="ChEBI" id="CHEBI:58533"/>
        <dbReference type="EC" id="2.4.2.28"/>
    </reaction>
</comment>
<dbReference type="GO" id="GO:0005634">
    <property type="term" value="C:nucleus"/>
    <property type="evidence" value="ECO:0007669"/>
    <property type="project" value="UniProtKB-SubCell"/>
</dbReference>
<dbReference type="EC" id="2.4.2.28" evidence="4"/>
<dbReference type="CTD" id="4507"/>
<dbReference type="GO" id="GO:0017061">
    <property type="term" value="F:S-methyl-5-thioadenosine phosphorylase activity"/>
    <property type="evidence" value="ECO:0007669"/>
    <property type="project" value="UniProtKB-UniRule"/>
</dbReference>
<dbReference type="GO" id="GO:0006166">
    <property type="term" value="P:purine ribonucleoside salvage"/>
    <property type="evidence" value="ECO:0007669"/>
    <property type="project" value="UniProtKB-KW"/>
</dbReference>
<evidence type="ECO:0000313" key="7">
    <source>
        <dbReference type="RefSeq" id="XP_032812238.1"/>
    </source>
</evidence>
<feature type="binding site" evidence="4">
    <location>
        <begin position="214"/>
        <end position="216"/>
    </location>
    <ligand>
        <name>substrate</name>
    </ligand>
</feature>
<protein>
    <recommendedName>
        <fullName evidence="4">S-methyl-5'-thioadenosine phosphorylase</fullName>
        <ecNumber evidence="4">2.4.2.28</ecNumber>
    </recommendedName>
    <alternativeName>
        <fullName evidence="4">5'-methylthioadenosine phosphorylase</fullName>
        <shortName evidence="4">MTA phosphorylase</shortName>
        <shortName evidence="4">MTAP</shortName>
        <shortName evidence="4">MTAPase</shortName>
    </alternativeName>
</protein>
<dbReference type="GO" id="GO:0005829">
    <property type="term" value="C:cytosol"/>
    <property type="evidence" value="ECO:0007669"/>
    <property type="project" value="TreeGrafter"/>
</dbReference>
<feature type="site" description="Important for substrate specificity" evidence="4">
    <location>
        <position position="227"/>
    </location>
</feature>
<comment type="subcellular location">
    <subcellularLocation>
        <location evidence="4">Cytoplasm</location>
    </subcellularLocation>
    <subcellularLocation>
        <location evidence="4">Nucleus</location>
    </subcellularLocation>
</comment>
<dbReference type="InterPro" id="IPR000845">
    <property type="entry name" value="Nucleoside_phosphorylase_d"/>
</dbReference>
<sequence>MAAVKIGIIGGTGLDDPDILEDRQEIHVDTPYGKPSDAIISGRMGPVPCLLLGRHGRGHSLPPSRINYRANLWALRAAGATHVLATTACGSLREDIRPGDLVFLDQFIDRTTKREQTFYDGAGGSAPGVCHIPIAEPFCPRLRQALVACARELGVRAHAAGTVVTIEGPRFSSRAESRLFGAWGAHVVNMTSVPECVLARELALPYAAVAMVTDYDCWRDGDEPVSVEKVMATFRQNAAKVTSLLVTAVPYIAAQDWSRTLQELKDGAEASVMLPNH</sequence>
<dbReference type="Gene3D" id="3.40.50.1580">
    <property type="entry name" value="Nucleoside phosphorylase domain"/>
    <property type="match status" value="1"/>
</dbReference>
<accession>A0AAJ7T8T4</accession>
<dbReference type="PROSITE" id="PS01240">
    <property type="entry name" value="PNP_MTAP_2"/>
    <property type="match status" value="1"/>
</dbReference>
<dbReference type="PANTHER" id="PTHR42679">
    <property type="entry name" value="S-METHYL-5'-THIOADENOSINE PHOSPHORYLASE"/>
    <property type="match status" value="1"/>
</dbReference>
<dbReference type="RefSeq" id="XP_032812238.1">
    <property type="nucleotide sequence ID" value="XM_032956347.1"/>
</dbReference>
<comment type="pathway">
    <text evidence="4">Amino-acid biosynthesis; L-methionine biosynthesis via salvage pathway; S-methyl-5-thio-alpha-D-ribose 1-phosphate from S-methyl-5'-thioadenosine (phosphorylase route): step 1/1.</text>
</comment>
<proteinExistence type="inferred from homology"/>
<dbReference type="InterPro" id="IPR035994">
    <property type="entry name" value="Nucleoside_phosphorylase_sf"/>
</dbReference>
<dbReference type="NCBIfam" id="TIGR01694">
    <property type="entry name" value="MTAP"/>
    <property type="match status" value="1"/>
</dbReference>